<dbReference type="AlphaFoldDB" id="A0A3S0PR22"/>
<keyword evidence="1" id="KW-1133">Transmembrane helix</keyword>
<gene>
    <name evidence="2" type="ORF">EK386_04920</name>
</gene>
<keyword evidence="3" id="KW-1185">Reference proteome</keyword>
<dbReference type="EMBL" id="RYYR01000005">
    <property type="protein sequence ID" value="RUL55071.1"/>
    <property type="molecule type" value="Genomic_DNA"/>
</dbReference>
<protein>
    <recommendedName>
        <fullName evidence="4">Sigma-X negative effector</fullName>
    </recommendedName>
</protein>
<organism evidence="2 3">
    <name type="scientific">Lysinibacillus antri</name>
    <dbReference type="NCBI Taxonomy" id="2498145"/>
    <lineage>
        <taxon>Bacteria</taxon>
        <taxon>Bacillati</taxon>
        <taxon>Bacillota</taxon>
        <taxon>Bacilli</taxon>
        <taxon>Bacillales</taxon>
        <taxon>Bacillaceae</taxon>
        <taxon>Lysinibacillus</taxon>
    </lineage>
</organism>
<evidence type="ECO:0000313" key="3">
    <source>
        <dbReference type="Proteomes" id="UP000287910"/>
    </source>
</evidence>
<name>A0A3S0PR22_9BACI</name>
<feature type="transmembrane region" description="Helical" evidence="1">
    <location>
        <begin position="55"/>
        <end position="75"/>
    </location>
</feature>
<dbReference type="RefSeq" id="WP_126657921.1">
    <property type="nucleotide sequence ID" value="NZ_RYYR01000005.1"/>
</dbReference>
<evidence type="ECO:0000256" key="1">
    <source>
        <dbReference type="SAM" id="Phobius"/>
    </source>
</evidence>
<accession>A0A3S0PR22</accession>
<reference evidence="2 3" key="1">
    <citation type="submission" date="2018-12" db="EMBL/GenBank/DDBJ databases">
        <title>Lysinibacillus antri sp. nov., isolated from a cave soil.</title>
        <authorList>
            <person name="Narsing Rao M.P."/>
            <person name="Zhang H."/>
            <person name="Dong Z.-Y."/>
            <person name="Niu X.-K."/>
            <person name="Zhang K."/>
            <person name="Fang B.-Z."/>
            <person name="Kang Y.-Q."/>
            <person name="Xiao M."/>
            <person name="Li W.-J."/>
        </authorList>
    </citation>
    <scope>NUCLEOTIDE SEQUENCE [LARGE SCALE GENOMIC DNA]</scope>
    <source>
        <strain evidence="2 3">SYSU K30002</strain>
    </source>
</reference>
<proteinExistence type="predicted"/>
<sequence>MNHEKWDDDKIEELLSNVPKIHDHRSKDDVFKRLQDEGVFEEELVPMKQKKKINWLPFIISVAAILVLAIVGTSFTKQMNQESLDSTAQEAKEISNDASRIMDTGMEEESMGLMAAEMTNLSTAVYPDELEGKTVFQLGLASDAADSVPVTVLIPNERIQQDFGNTNPTGVALYNQYAENFNESAIGFREYHPFVGNISEQGNQVIHTLPSNQPYDTASASSATYTASLFDTFHYYYDEVLLRNEDGSIFEFSEAGEPSKPIPLKAKGQFNYFKHTQADGSEYLTPNFRVTYKTVEEALMAMKEETNDIYKTVILPEVEYEISITENVVVVTFTKQLDLMNYDQGDAMQMIEGILLTASGFNKQVLFNNIAQIEWQGFNFADPLPMPVAPNEIPYETVFQ</sequence>
<evidence type="ECO:0008006" key="4">
    <source>
        <dbReference type="Google" id="ProtNLM"/>
    </source>
</evidence>
<comment type="caution">
    <text evidence="2">The sequence shown here is derived from an EMBL/GenBank/DDBJ whole genome shotgun (WGS) entry which is preliminary data.</text>
</comment>
<dbReference type="Proteomes" id="UP000287910">
    <property type="component" value="Unassembled WGS sequence"/>
</dbReference>
<keyword evidence="1" id="KW-0472">Membrane</keyword>
<keyword evidence="1" id="KW-0812">Transmembrane</keyword>
<evidence type="ECO:0000313" key="2">
    <source>
        <dbReference type="EMBL" id="RUL55071.1"/>
    </source>
</evidence>